<feature type="transmembrane region" description="Helical" evidence="2">
    <location>
        <begin position="503"/>
        <end position="526"/>
    </location>
</feature>
<feature type="transmembrane region" description="Helical" evidence="2">
    <location>
        <begin position="538"/>
        <end position="563"/>
    </location>
</feature>
<dbReference type="SUPFAM" id="SSF52151">
    <property type="entry name" value="FabD/lysophospholipase-like"/>
    <property type="match status" value="1"/>
</dbReference>
<evidence type="ECO:0000256" key="2">
    <source>
        <dbReference type="SAM" id="Phobius"/>
    </source>
</evidence>
<dbReference type="EMBL" id="SJSN01000002">
    <property type="protein sequence ID" value="TCD12127.1"/>
    <property type="molecule type" value="Genomic_DNA"/>
</dbReference>
<comment type="caution">
    <text evidence="4">The sequence shown here is derived from an EMBL/GenBank/DDBJ whole genome shotgun (WGS) entry which is preliminary data.</text>
</comment>
<keyword evidence="2" id="KW-0812">Transmembrane</keyword>
<dbReference type="Proteomes" id="UP000291485">
    <property type="component" value="Unassembled WGS sequence"/>
</dbReference>
<dbReference type="AlphaFoldDB" id="A0A4R0P650"/>
<accession>A0A4R0P650</accession>
<keyword evidence="2" id="KW-1133">Transmembrane helix</keyword>
<dbReference type="GO" id="GO:0004623">
    <property type="term" value="F:phospholipase A2 activity"/>
    <property type="evidence" value="ECO:0007669"/>
    <property type="project" value="TreeGrafter"/>
</dbReference>
<dbReference type="InterPro" id="IPR002641">
    <property type="entry name" value="PNPLA_dom"/>
</dbReference>
<dbReference type="InterPro" id="IPR016035">
    <property type="entry name" value="Acyl_Trfase/lysoPLipase"/>
</dbReference>
<feature type="transmembrane region" description="Helical" evidence="2">
    <location>
        <begin position="428"/>
        <end position="449"/>
    </location>
</feature>
<dbReference type="PANTHER" id="PTHR10728:SF40">
    <property type="entry name" value="PATATIN FAMILY PROTEIN"/>
    <property type="match status" value="1"/>
</dbReference>
<feature type="transmembrane region" description="Helical" evidence="2">
    <location>
        <begin position="615"/>
        <end position="639"/>
    </location>
</feature>
<feature type="domain" description="PNPLA" evidence="3">
    <location>
        <begin position="278"/>
        <end position="404"/>
    </location>
</feature>
<keyword evidence="5" id="KW-1185">Reference proteome</keyword>
<keyword evidence="1" id="KW-0443">Lipid metabolism</keyword>
<protein>
    <recommendedName>
        <fullName evidence="3">PNPLA domain-containing protein</fullName>
    </recommendedName>
</protein>
<keyword evidence="2" id="KW-0472">Membrane</keyword>
<dbReference type="OrthoDB" id="100544at2"/>
<evidence type="ECO:0000313" key="4">
    <source>
        <dbReference type="EMBL" id="TCD12127.1"/>
    </source>
</evidence>
<feature type="transmembrane region" description="Helical" evidence="2">
    <location>
        <begin position="583"/>
        <end position="603"/>
    </location>
</feature>
<feature type="transmembrane region" description="Helical" evidence="2">
    <location>
        <begin position="651"/>
        <end position="674"/>
    </location>
</feature>
<feature type="transmembrane region" description="Helical" evidence="2">
    <location>
        <begin position="393"/>
        <end position="413"/>
    </location>
</feature>
<feature type="transmembrane region" description="Helical" evidence="2">
    <location>
        <begin position="694"/>
        <end position="714"/>
    </location>
</feature>
<proteinExistence type="predicted"/>
<evidence type="ECO:0000259" key="3">
    <source>
        <dbReference type="Pfam" id="PF01734"/>
    </source>
</evidence>
<dbReference type="GO" id="GO:0046475">
    <property type="term" value="P:glycerophospholipid catabolic process"/>
    <property type="evidence" value="ECO:0007669"/>
    <property type="project" value="TreeGrafter"/>
</dbReference>
<dbReference type="Gene3D" id="3.40.1090.10">
    <property type="entry name" value="Cytosolic phospholipase A2 catalytic domain"/>
    <property type="match status" value="2"/>
</dbReference>
<name>A0A4R0P650_9SPHI</name>
<feature type="transmembrane region" description="Helical" evidence="2">
    <location>
        <begin position="734"/>
        <end position="755"/>
    </location>
</feature>
<reference evidence="4 5" key="1">
    <citation type="submission" date="2019-02" db="EMBL/GenBank/DDBJ databases">
        <title>Pedobacter sp. RP-3-11 sp. nov., isolated from Arctic soil.</title>
        <authorList>
            <person name="Dahal R.H."/>
        </authorList>
    </citation>
    <scope>NUCLEOTIDE SEQUENCE [LARGE SCALE GENOMIC DNA]</scope>
    <source>
        <strain evidence="4 5">RP-3-11</strain>
    </source>
</reference>
<dbReference type="RefSeq" id="WP_131556607.1">
    <property type="nucleotide sequence ID" value="NZ_SJSN01000002.1"/>
</dbReference>
<dbReference type="Pfam" id="PF01734">
    <property type="entry name" value="Patatin"/>
    <property type="match status" value="1"/>
</dbReference>
<gene>
    <name evidence="4" type="ORF">EZ449_03670</name>
</gene>
<feature type="transmembrane region" description="Helical" evidence="2">
    <location>
        <begin position="469"/>
        <end position="488"/>
    </location>
</feature>
<evidence type="ECO:0000256" key="1">
    <source>
        <dbReference type="ARBA" id="ARBA00023098"/>
    </source>
</evidence>
<evidence type="ECO:0000313" key="5">
    <source>
        <dbReference type="Proteomes" id="UP000291485"/>
    </source>
</evidence>
<sequence length="1105" mass="125886">MDIFTDLSSHAVSFLCVYQDVCKLIGLETNISSTQVSINLLDLNSEPYKAKSVNIGVIKRINVLMWNCPQNEDVVVSFFFSKIKVIIEVYELEDQSVTTNKQVVKNENLNTPDNPYAWRQHFRKILYQYPQHRTALTNALEYMPLLVILALGAEKANAYNQRLYQVWGNGATRFKEKKEDKYIRNEISYTKWWNNPTKDRKAKAIEFLEDEKKLMAALELEEVAVPFESLLNQELDEVDKSRTLRKFLPENLSALAAKKINDISDPLERAKQMKLRGIAFSGGGIRSATFNLGVLQKLSEMKQLHSYDFISTVSGGGYIGSWFISWLKRVGSIDQLSLLLNSRESADPMAEEVRPIRWLRMYSNYLSPNTGIMSADSWTMGLTWLRNTLINQAILVLLLCSMLSAIALVFEFWNNISFTNNFHFQQLFWWTFLILCIGAAITSSGMRLYDREYAPPSKYKFGSSKYMPALLLFWAAASSFLISAWMKSELPFLNSASFDKNTIIYPTALAALIAMLILAFFGRYYLRSRFANQQAWFWLWVFISSAAASCFGAFLLTICWQIMSMLKEVSTVIQYLPQKLIFILGLPLILETYTLSVIIRMLLMGNLFPDERREWWGRLGAVIHRFILIWIIITAGALVLPDALSYYYSKYSVLVPAIFGGWGAIIGVAVKLAFKSKSTAESKQNSGLNFTEIFIRFAPYLFMIGFLLLGSTALDAFRKLIGMHEHSDEEQQLRYFILTIALFVITMFFSYRLGVNEFSLHHFYRNRLTRAYLGATRRRTDRESTANNFTGFDNQDDIKIASLTAGNGYEGPYPILNTALNASTVSELDRQDRKAESFTFSPLYCGYDFSSTRSAADTRNGIFQYGYRPTKDFSEPDGPTLGTAMAVSGAAVNPNMGYHSSAPTAFLLTIFNVRLGRWIGNTRLGRWKRSDPTSGLAYLIYDMIGKSDINKDYVCLSDGGHFDNMGIYELVRRRCSYILLCDAEEDVQATCEGLANAIRRCRIDFGVEIKINLTKIIEKNKDTGFVESHTVEGTVRYPGDEIPSGKIIYVKTALTGKESVDIRQYYLANDKFPQQSTGDQFFDEAQFESYRKLGYQSIKDIHQIT</sequence>
<organism evidence="4 5">
    <name type="scientific">Pedobacter frigidisoli</name>
    <dbReference type="NCBI Taxonomy" id="2530455"/>
    <lineage>
        <taxon>Bacteria</taxon>
        <taxon>Pseudomonadati</taxon>
        <taxon>Bacteroidota</taxon>
        <taxon>Sphingobacteriia</taxon>
        <taxon>Sphingobacteriales</taxon>
        <taxon>Sphingobacteriaceae</taxon>
        <taxon>Pedobacter</taxon>
    </lineage>
</organism>
<dbReference type="GO" id="GO:0005829">
    <property type="term" value="C:cytosol"/>
    <property type="evidence" value="ECO:0007669"/>
    <property type="project" value="TreeGrafter"/>
</dbReference>
<dbReference type="PANTHER" id="PTHR10728">
    <property type="entry name" value="CYTOSOLIC PHOSPHOLIPASE A2"/>
    <property type="match status" value="1"/>
</dbReference>